<feature type="binding site" evidence="11">
    <location>
        <position position="42"/>
    </location>
    <ligand>
        <name>ATP</name>
        <dbReference type="ChEBI" id="CHEBI:30616"/>
    </ligand>
</feature>
<dbReference type="OrthoDB" id="1732493at2759"/>
<evidence type="ECO:0000313" key="14">
    <source>
        <dbReference type="EMBL" id="ORZ41647.1"/>
    </source>
</evidence>
<dbReference type="InterPro" id="IPR017441">
    <property type="entry name" value="Protein_kinase_ATP_BS"/>
</dbReference>
<dbReference type="InterPro" id="IPR050108">
    <property type="entry name" value="CDK"/>
</dbReference>
<evidence type="ECO:0000256" key="4">
    <source>
        <dbReference type="ARBA" id="ARBA00022679"/>
    </source>
</evidence>
<dbReference type="GO" id="GO:0010389">
    <property type="term" value="P:regulation of G2/M transition of mitotic cell cycle"/>
    <property type="evidence" value="ECO:0007669"/>
    <property type="project" value="TreeGrafter"/>
</dbReference>
<accession>A0A1Y2I462</accession>
<dbReference type="GO" id="GO:0030332">
    <property type="term" value="F:cyclin binding"/>
    <property type="evidence" value="ECO:0007669"/>
    <property type="project" value="TreeGrafter"/>
</dbReference>
<comment type="caution">
    <text evidence="14">The sequence shown here is derived from an EMBL/GenBank/DDBJ whole genome shotgun (WGS) entry which is preliminary data.</text>
</comment>
<reference evidence="14 15" key="1">
    <citation type="submission" date="2016-07" db="EMBL/GenBank/DDBJ databases">
        <title>Pervasive Adenine N6-methylation of Active Genes in Fungi.</title>
        <authorList>
            <consortium name="DOE Joint Genome Institute"/>
            <person name="Mondo S.J."/>
            <person name="Dannebaum R.O."/>
            <person name="Kuo R.C."/>
            <person name="Labutti K."/>
            <person name="Haridas S."/>
            <person name="Kuo A."/>
            <person name="Salamov A."/>
            <person name="Ahrendt S.R."/>
            <person name="Lipzen A."/>
            <person name="Sullivan W."/>
            <person name="Andreopoulos W.B."/>
            <person name="Clum A."/>
            <person name="Lindquist E."/>
            <person name="Daum C."/>
            <person name="Ramamoorthy G.K."/>
            <person name="Gryganskyi A."/>
            <person name="Culley D."/>
            <person name="Magnuson J.K."/>
            <person name="James T.Y."/>
            <person name="O'Malley M.A."/>
            <person name="Stajich J.E."/>
            <person name="Spatafora J.W."/>
            <person name="Visel A."/>
            <person name="Grigoriev I.V."/>
        </authorList>
    </citation>
    <scope>NUCLEOTIDE SEQUENCE [LARGE SCALE GENOMIC DNA]</scope>
    <source>
        <strain evidence="14 15">PL171</strain>
    </source>
</reference>
<dbReference type="STRING" id="765915.A0A1Y2I462"/>
<evidence type="ECO:0000256" key="9">
    <source>
        <dbReference type="ARBA" id="ARBA00047811"/>
    </source>
</evidence>
<dbReference type="GO" id="GO:0010468">
    <property type="term" value="P:regulation of gene expression"/>
    <property type="evidence" value="ECO:0007669"/>
    <property type="project" value="TreeGrafter"/>
</dbReference>
<comment type="catalytic activity">
    <reaction evidence="9">
        <text>L-threonyl-[protein] + ATP = O-phospho-L-threonyl-[protein] + ADP + H(+)</text>
        <dbReference type="Rhea" id="RHEA:46608"/>
        <dbReference type="Rhea" id="RHEA-COMP:11060"/>
        <dbReference type="Rhea" id="RHEA-COMP:11605"/>
        <dbReference type="ChEBI" id="CHEBI:15378"/>
        <dbReference type="ChEBI" id="CHEBI:30013"/>
        <dbReference type="ChEBI" id="CHEBI:30616"/>
        <dbReference type="ChEBI" id="CHEBI:61977"/>
        <dbReference type="ChEBI" id="CHEBI:456216"/>
        <dbReference type="EC" id="2.7.11.22"/>
    </reaction>
</comment>
<dbReference type="EC" id="2.7.11.22" evidence="2"/>
<dbReference type="GO" id="GO:0005524">
    <property type="term" value="F:ATP binding"/>
    <property type="evidence" value="ECO:0007669"/>
    <property type="project" value="UniProtKB-UniRule"/>
</dbReference>
<dbReference type="Gene3D" id="3.30.200.20">
    <property type="entry name" value="Phosphorylase Kinase, domain 1"/>
    <property type="match status" value="1"/>
</dbReference>
<keyword evidence="7 11" id="KW-0067">ATP-binding</keyword>
<dbReference type="PANTHER" id="PTHR24056">
    <property type="entry name" value="CELL DIVISION PROTEIN KINASE"/>
    <property type="match status" value="1"/>
</dbReference>
<dbReference type="Pfam" id="PF00069">
    <property type="entry name" value="Pkinase"/>
    <property type="match status" value="1"/>
</dbReference>
<dbReference type="InterPro" id="IPR011009">
    <property type="entry name" value="Kinase-like_dom_sf"/>
</dbReference>
<evidence type="ECO:0000256" key="2">
    <source>
        <dbReference type="ARBA" id="ARBA00012425"/>
    </source>
</evidence>
<dbReference type="GO" id="GO:0007165">
    <property type="term" value="P:signal transduction"/>
    <property type="evidence" value="ECO:0007669"/>
    <property type="project" value="TreeGrafter"/>
</dbReference>
<evidence type="ECO:0000256" key="12">
    <source>
        <dbReference type="RuleBase" id="RU000304"/>
    </source>
</evidence>
<dbReference type="GO" id="GO:0000082">
    <property type="term" value="P:G1/S transition of mitotic cell cycle"/>
    <property type="evidence" value="ECO:0007669"/>
    <property type="project" value="TreeGrafter"/>
</dbReference>
<evidence type="ECO:0000256" key="5">
    <source>
        <dbReference type="ARBA" id="ARBA00022741"/>
    </source>
</evidence>
<dbReference type="SUPFAM" id="SSF56112">
    <property type="entry name" value="Protein kinase-like (PK-like)"/>
    <property type="match status" value="1"/>
</dbReference>
<dbReference type="FunFam" id="1.10.510.10:FF:000574">
    <property type="entry name" value="Cell division related protein kinase 2"/>
    <property type="match status" value="1"/>
</dbReference>
<evidence type="ECO:0000259" key="13">
    <source>
        <dbReference type="PROSITE" id="PS50011"/>
    </source>
</evidence>
<dbReference type="GO" id="GO:0004693">
    <property type="term" value="F:cyclin-dependent protein serine/threonine kinase activity"/>
    <property type="evidence" value="ECO:0007669"/>
    <property type="project" value="UniProtKB-EC"/>
</dbReference>
<sequence length="319" mass="36484">MLNGYFNSSDRSYSCVEKIGEGTYGVVYKARDLATGRLVALKRIRFDNDDNGVPATALREVALLIEFNHPNIVRLHDVTYSHRQLHLVYEFVDHDLKMFMDQTKNLPLPHTLCKSFTLQLLRALDFCHRHRIFHRDLKPQNILIDANYNLKLADFGLARGINVPMRVYTHEVVTLWYRPPEILLGSKNYSFAVDIWSAGCILLEMLTGKAVFPGDSEIDQLFKIFQLRGTPDPRVWKEVADMPDFQIEFPQWRGKPLESVVPNPPEYALHLIENMLAYDPNLRYNAHQALAHPYFQDATTEGMAEEAGALVGRTAGLAL</sequence>
<evidence type="ECO:0000256" key="11">
    <source>
        <dbReference type="PROSITE-ProRule" id="PRU10141"/>
    </source>
</evidence>
<comment type="similarity">
    <text evidence="1">Belongs to the protein kinase superfamily. CMGC Ser/Thr protein kinase family. CDC2/CDKX subfamily.</text>
</comment>
<evidence type="ECO:0000256" key="1">
    <source>
        <dbReference type="ARBA" id="ARBA00006485"/>
    </source>
</evidence>
<keyword evidence="5 11" id="KW-0547">Nucleotide-binding</keyword>
<dbReference type="PANTHER" id="PTHR24056:SF254">
    <property type="entry name" value="CYCLIN-DEPENDENT KINASE 2"/>
    <property type="match status" value="1"/>
</dbReference>
<keyword evidence="6" id="KW-0418">Kinase</keyword>
<dbReference type="GO" id="GO:0005634">
    <property type="term" value="C:nucleus"/>
    <property type="evidence" value="ECO:0007669"/>
    <property type="project" value="TreeGrafter"/>
</dbReference>
<dbReference type="FunFam" id="3.30.200.20:FF:000375">
    <property type="entry name" value="Cell division related protein kinase 2"/>
    <property type="match status" value="1"/>
</dbReference>
<evidence type="ECO:0000256" key="3">
    <source>
        <dbReference type="ARBA" id="ARBA00022527"/>
    </source>
</evidence>
<comment type="catalytic activity">
    <reaction evidence="10">
        <text>L-seryl-[protein] + ATP = O-phospho-L-seryl-[protein] + ADP + H(+)</text>
        <dbReference type="Rhea" id="RHEA:17989"/>
        <dbReference type="Rhea" id="RHEA-COMP:9863"/>
        <dbReference type="Rhea" id="RHEA-COMP:11604"/>
        <dbReference type="ChEBI" id="CHEBI:15378"/>
        <dbReference type="ChEBI" id="CHEBI:29999"/>
        <dbReference type="ChEBI" id="CHEBI:30616"/>
        <dbReference type="ChEBI" id="CHEBI:83421"/>
        <dbReference type="ChEBI" id="CHEBI:456216"/>
        <dbReference type="EC" id="2.7.11.22"/>
    </reaction>
</comment>
<dbReference type="GO" id="GO:0000307">
    <property type="term" value="C:cyclin-dependent protein kinase holoenzyme complex"/>
    <property type="evidence" value="ECO:0007669"/>
    <property type="project" value="TreeGrafter"/>
</dbReference>
<feature type="domain" description="Protein kinase" evidence="13">
    <location>
        <begin position="13"/>
        <end position="295"/>
    </location>
</feature>
<dbReference type="InterPro" id="IPR000719">
    <property type="entry name" value="Prot_kinase_dom"/>
</dbReference>
<dbReference type="InterPro" id="IPR008271">
    <property type="entry name" value="Ser/Thr_kinase_AS"/>
</dbReference>
<dbReference type="SMART" id="SM00220">
    <property type="entry name" value="S_TKc"/>
    <property type="match status" value="1"/>
</dbReference>
<dbReference type="GO" id="GO:0005737">
    <property type="term" value="C:cytoplasm"/>
    <property type="evidence" value="ECO:0007669"/>
    <property type="project" value="TreeGrafter"/>
</dbReference>
<keyword evidence="3 12" id="KW-0723">Serine/threonine-protein kinase</keyword>
<dbReference type="AlphaFoldDB" id="A0A1Y2I462"/>
<keyword evidence="15" id="KW-1185">Reference proteome</keyword>
<protein>
    <recommendedName>
        <fullName evidence="8">Cyclin-dependent kinase 1</fullName>
        <ecNumber evidence="2">2.7.11.22</ecNumber>
    </recommendedName>
</protein>
<dbReference type="PROSITE" id="PS00108">
    <property type="entry name" value="PROTEIN_KINASE_ST"/>
    <property type="match status" value="1"/>
</dbReference>
<evidence type="ECO:0000256" key="10">
    <source>
        <dbReference type="ARBA" id="ARBA00048367"/>
    </source>
</evidence>
<dbReference type="CDD" id="cd07829">
    <property type="entry name" value="STKc_CDK_like"/>
    <property type="match status" value="1"/>
</dbReference>
<dbReference type="EMBL" id="MCFL01000001">
    <property type="protein sequence ID" value="ORZ41647.1"/>
    <property type="molecule type" value="Genomic_DNA"/>
</dbReference>
<keyword evidence="4" id="KW-0808">Transferase</keyword>
<organism evidence="14 15">
    <name type="scientific">Catenaria anguillulae PL171</name>
    <dbReference type="NCBI Taxonomy" id="765915"/>
    <lineage>
        <taxon>Eukaryota</taxon>
        <taxon>Fungi</taxon>
        <taxon>Fungi incertae sedis</taxon>
        <taxon>Blastocladiomycota</taxon>
        <taxon>Blastocladiomycetes</taxon>
        <taxon>Blastocladiales</taxon>
        <taxon>Catenariaceae</taxon>
        <taxon>Catenaria</taxon>
    </lineage>
</organism>
<dbReference type="PROSITE" id="PS00107">
    <property type="entry name" value="PROTEIN_KINASE_ATP"/>
    <property type="match status" value="1"/>
</dbReference>
<dbReference type="PROSITE" id="PS50011">
    <property type="entry name" value="PROTEIN_KINASE_DOM"/>
    <property type="match status" value="1"/>
</dbReference>
<evidence type="ECO:0000256" key="7">
    <source>
        <dbReference type="ARBA" id="ARBA00022840"/>
    </source>
</evidence>
<dbReference type="Gene3D" id="1.10.510.10">
    <property type="entry name" value="Transferase(Phosphotransferase) domain 1"/>
    <property type="match status" value="1"/>
</dbReference>
<proteinExistence type="inferred from homology"/>
<evidence type="ECO:0000313" key="15">
    <source>
        <dbReference type="Proteomes" id="UP000193411"/>
    </source>
</evidence>
<evidence type="ECO:0000256" key="8">
    <source>
        <dbReference type="ARBA" id="ARBA00039266"/>
    </source>
</evidence>
<name>A0A1Y2I462_9FUNG</name>
<dbReference type="Proteomes" id="UP000193411">
    <property type="component" value="Unassembled WGS sequence"/>
</dbReference>
<gene>
    <name evidence="14" type="ORF">BCR44DRAFT_96480</name>
</gene>
<evidence type="ECO:0000256" key="6">
    <source>
        <dbReference type="ARBA" id="ARBA00022777"/>
    </source>
</evidence>